<dbReference type="SUPFAM" id="SSF54534">
    <property type="entry name" value="FKBP-like"/>
    <property type="match status" value="1"/>
</dbReference>
<keyword evidence="4" id="KW-0963">Cytoplasm</keyword>
<dbReference type="EC" id="5.2.1.8" evidence="10"/>
<dbReference type="OrthoDB" id="9808891at2"/>
<evidence type="ECO:0000256" key="6">
    <source>
        <dbReference type="ARBA" id="ARBA00023186"/>
    </source>
</evidence>
<proteinExistence type="inferred from homology"/>
<dbReference type="AlphaFoldDB" id="A0A1Y0I2M4"/>
<comment type="function">
    <text evidence="8">Also involved in hydrogenase metallocenter assembly, probably by participating in the nickel insertion step. This function in hydrogenase biosynthesis requires chaperone activity and the presence of the metal-binding domain, but not PPIase activity.</text>
</comment>
<comment type="catalytic activity">
    <reaction evidence="1 9 10">
        <text>[protein]-peptidylproline (omega=180) = [protein]-peptidylproline (omega=0)</text>
        <dbReference type="Rhea" id="RHEA:16237"/>
        <dbReference type="Rhea" id="RHEA-COMP:10747"/>
        <dbReference type="Rhea" id="RHEA-COMP:10748"/>
        <dbReference type="ChEBI" id="CHEBI:83833"/>
        <dbReference type="ChEBI" id="CHEBI:83834"/>
        <dbReference type="EC" id="5.2.1.8"/>
    </reaction>
</comment>
<dbReference type="KEGG" id="ome:OLMES_0619"/>
<evidence type="ECO:0000256" key="4">
    <source>
        <dbReference type="ARBA" id="ARBA00022490"/>
    </source>
</evidence>
<dbReference type="Gene3D" id="3.10.50.40">
    <property type="match status" value="1"/>
</dbReference>
<dbReference type="PANTHER" id="PTHR47861:SF3">
    <property type="entry name" value="FKBP-TYPE PEPTIDYL-PROLYL CIS-TRANS ISOMERASE SLYD"/>
    <property type="match status" value="1"/>
</dbReference>
<evidence type="ECO:0000256" key="3">
    <source>
        <dbReference type="ARBA" id="ARBA00006577"/>
    </source>
</evidence>
<dbReference type="GO" id="GO:0005737">
    <property type="term" value="C:cytoplasm"/>
    <property type="evidence" value="ECO:0007669"/>
    <property type="project" value="UniProtKB-SubCell"/>
</dbReference>
<dbReference type="Proteomes" id="UP000196027">
    <property type="component" value="Chromosome"/>
</dbReference>
<evidence type="ECO:0000313" key="13">
    <source>
        <dbReference type="Proteomes" id="UP000196027"/>
    </source>
</evidence>
<keyword evidence="13" id="KW-1185">Reference proteome</keyword>
<dbReference type="EMBL" id="CP021425">
    <property type="protein sequence ID" value="ARU54722.1"/>
    <property type="molecule type" value="Genomic_DNA"/>
</dbReference>
<name>A0A1Y0I2M4_9GAMM</name>
<evidence type="ECO:0000313" key="12">
    <source>
        <dbReference type="EMBL" id="ARU54722.1"/>
    </source>
</evidence>
<evidence type="ECO:0000256" key="10">
    <source>
        <dbReference type="RuleBase" id="RU003915"/>
    </source>
</evidence>
<evidence type="ECO:0000256" key="5">
    <source>
        <dbReference type="ARBA" id="ARBA00023110"/>
    </source>
</evidence>
<reference evidence="12 13" key="1">
    <citation type="submission" date="2017-05" db="EMBL/GenBank/DDBJ databases">
        <title>Genomic insights into alkan degradation activity of Oleiphilus messinensis.</title>
        <authorList>
            <person name="Kozyavkin S.A."/>
            <person name="Slesarev A.I."/>
            <person name="Golyshin P.N."/>
            <person name="Korzhenkov A."/>
            <person name="Golyshina O.N."/>
            <person name="Toshchakov S.V."/>
        </authorList>
    </citation>
    <scope>NUCLEOTIDE SEQUENCE [LARGE SCALE GENOMIC DNA]</scope>
    <source>
        <strain evidence="12 13">ME102</strain>
    </source>
</reference>
<evidence type="ECO:0000259" key="11">
    <source>
        <dbReference type="PROSITE" id="PS50059"/>
    </source>
</evidence>
<dbReference type="InterPro" id="IPR001179">
    <property type="entry name" value="PPIase_FKBP_dom"/>
</dbReference>
<organism evidence="12 13">
    <name type="scientific">Oleiphilus messinensis</name>
    <dbReference type="NCBI Taxonomy" id="141451"/>
    <lineage>
        <taxon>Bacteria</taxon>
        <taxon>Pseudomonadati</taxon>
        <taxon>Pseudomonadota</taxon>
        <taxon>Gammaproteobacteria</taxon>
        <taxon>Oceanospirillales</taxon>
        <taxon>Oleiphilaceae</taxon>
        <taxon>Oleiphilus</taxon>
    </lineage>
</organism>
<gene>
    <name evidence="12" type="ORF">OLMES_0619</name>
</gene>
<dbReference type="GO" id="GO:0003755">
    <property type="term" value="F:peptidyl-prolyl cis-trans isomerase activity"/>
    <property type="evidence" value="ECO:0007669"/>
    <property type="project" value="UniProtKB-UniRule"/>
</dbReference>
<evidence type="ECO:0000256" key="9">
    <source>
        <dbReference type="PROSITE-ProRule" id="PRU00277"/>
    </source>
</evidence>
<sequence length="155" mass="16335">MSIANGKVVQIHYTLTDNDGNVVDSSQGAEPLTYLHGASNIIPGLENALTGKNEGDELNVTIAPEDGYGPHVPELVQEVPREAFQGVEQIQAGMTFQAADASGNTQNVVVTAVSDEAVTVDGNHPLAGQDLNFAVSVVTIRQAEEEEIAHGHVHN</sequence>
<protein>
    <recommendedName>
        <fullName evidence="10">Peptidyl-prolyl cis-trans isomerase</fullName>
        <ecNumber evidence="10">5.2.1.8</ecNumber>
    </recommendedName>
</protein>
<keyword evidence="6" id="KW-0143">Chaperone</keyword>
<feature type="domain" description="PPIase FKBP-type" evidence="11">
    <location>
        <begin position="6"/>
        <end position="83"/>
    </location>
</feature>
<comment type="similarity">
    <text evidence="3 10">Belongs to the FKBP-type PPIase family.</text>
</comment>
<evidence type="ECO:0000256" key="1">
    <source>
        <dbReference type="ARBA" id="ARBA00000971"/>
    </source>
</evidence>
<dbReference type="RefSeq" id="WP_087459895.1">
    <property type="nucleotide sequence ID" value="NZ_CP021425.1"/>
</dbReference>
<keyword evidence="5 9" id="KW-0697">Rotamase</keyword>
<keyword evidence="7 9" id="KW-0413">Isomerase</keyword>
<comment type="subcellular location">
    <subcellularLocation>
        <location evidence="2">Cytoplasm</location>
    </subcellularLocation>
</comment>
<dbReference type="GO" id="GO:0042026">
    <property type="term" value="P:protein refolding"/>
    <property type="evidence" value="ECO:0007669"/>
    <property type="project" value="UniProtKB-ARBA"/>
</dbReference>
<dbReference type="Pfam" id="PF00254">
    <property type="entry name" value="FKBP_C"/>
    <property type="match status" value="1"/>
</dbReference>
<accession>A0A1Y0I2M4</accession>
<dbReference type="PROSITE" id="PS50059">
    <property type="entry name" value="FKBP_PPIASE"/>
    <property type="match status" value="1"/>
</dbReference>
<evidence type="ECO:0000256" key="7">
    <source>
        <dbReference type="ARBA" id="ARBA00023235"/>
    </source>
</evidence>
<evidence type="ECO:0000256" key="8">
    <source>
        <dbReference type="ARBA" id="ARBA00037071"/>
    </source>
</evidence>
<dbReference type="PANTHER" id="PTHR47861">
    <property type="entry name" value="FKBP-TYPE PEPTIDYL-PROLYL CIS-TRANS ISOMERASE SLYD"/>
    <property type="match status" value="1"/>
</dbReference>
<dbReference type="InterPro" id="IPR046357">
    <property type="entry name" value="PPIase_dom_sf"/>
</dbReference>
<evidence type="ECO:0000256" key="2">
    <source>
        <dbReference type="ARBA" id="ARBA00004496"/>
    </source>
</evidence>